<evidence type="ECO:0000313" key="1">
    <source>
        <dbReference type="EMBL" id="GFT75184.1"/>
    </source>
</evidence>
<dbReference type="EMBL" id="BMAW01070801">
    <property type="protein sequence ID" value="GFT75184.1"/>
    <property type="molecule type" value="Genomic_DNA"/>
</dbReference>
<accession>A0A8X6PJX6</accession>
<comment type="caution">
    <text evidence="1">The sequence shown here is derived from an EMBL/GenBank/DDBJ whole genome shotgun (WGS) entry which is preliminary data.</text>
</comment>
<evidence type="ECO:0000313" key="2">
    <source>
        <dbReference type="Proteomes" id="UP000887013"/>
    </source>
</evidence>
<dbReference type="AlphaFoldDB" id="A0A8X6PJX6"/>
<protein>
    <submittedName>
        <fullName evidence="1">Uncharacterized protein</fullName>
    </submittedName>
</protein>
<keyword evidence="2" id="KW-1185">Reference proteome</keyword>
<dbReference type="Proteomes" id="UP000887013">
    <property type="component" value="Unassembled WGS sequence"/>
</dbReference>
<reference evidence="1" key="1">
    <citation type="submission" date="2020-08" db="EMBL/GenBank/DDBJ databases">
        <title>Multicomponent nature underlies the extraordinary mechanical properties of spider dragline silk.</title>
        <authorList>
            <person name="Kono N."/>
            <person name="Nakamura H."/>
            <person name="Mori M."/>
            <person name="Yoshida Y."/>
            <person name="Ohtoshi R."/>
            <person name="Malay A.D."/>
            <person name="Moran D.A.P."/>
            <person name="Tomita M."/>
            <person name="Numata K."/>
            <person name="Arakawa K."/>
        </authorList>
    </citation>
    <scope>NUCLEOTIDE SEQUENCE</scope>
</reference>
<name>A0A8X6PJX6_NEPPI</name>
<organism evidence="1 2">
    <name type="scientific">Nephila pilipes</name>
    <name type="common">Giant wood spider</name>
    <name type="synonym">Nephila maculata</name>
    <dbReference type="NCBI Taxonomy" id="299642"/>
    <lineage>
        <taxon>Eukaryota</taxon>
        <taxon>Metazoa</taxon>
        <taxon>Ecdysozoa</taxon>
        <taxon>Arthropoda</taxon>
        <taxon>Chelicerata</taxon>
        <taxon>Arachnida</taxon>
        <taxon>Araneae</taxon>
        <taxon>Araneomorphae</taxon>
        <taxon>Entelegynae</taxon>
        <taxon>Araneoidea</taxon>
        <taxon>Nephilidae</taxon>
        <taxon>Nephila</taxon>
    </lineage>
</organism>
<gene>
    <name evidence="1" type="ORF">NPIL_592011</name>
</gene>
<sequence>MSPAALQFPHPVKNVVCAKAPTCAHKKSKGGDTGVSPCHRIIPLPKLKRGYKSHHYLFIYRVEKGPHPNRRHALSLRPHHKTVLLKLLFGWR</sequence>
<proteinExistence type="predicted"/>